<dbReference type="InterPro" id="IPR036291">
    <property type="entry name" value="NAD(P)-bd_dom_sf"/>
</dbReference>
<dbReference type="InterPro" id="IPR029903">
    <property type="entry name" value="RmlD-like-bd"/>
</dbReference>
<dbReference type="GO" id="GO:0008831">
    <property type="term" value="F:dTDP-4-dehydrorhamnose reductase activity"/>
    <property type="evidence" value="ECO:0007669"/>
    <property type="project" value="UniProtKB-EC"/>
</dbReference>
<dbReference type="AlphaFoldDB" id="A0A7C0WV50"/>
<dbReference type="GO" id="GO:0005829">
    <property type="term" value="C:cytosol"/>
    <property type="evidence" value="ECO:0007669"/>
    <property type="project" value="TreeGrafter"/>
</dbReference>
<comment type="similarity">
    <text evidence="2 6">Belongs to the dTDP-4-dehydrorhamnose reductase family.</text>
</comment>
<evidence type="ECO:0000256" key="4">
    <source>
        <dbReference type="ARBA" id="ARBA00017099"/>
    </source>
</evidence>
<dbReference type="PANTHER" id="PTHR10491:SF4">
    <property type="entry name" value="METHIONINE ADENOSYLTRANSFERASE 2 SUBUNIT BETA"/>
    <property type="match status" value="1"/>
</dbReference>
<dbReference type="UniPathway" id="UPA00124"/>
<dbReference type="SUPFAM" id="SSF51735">
    <property type="entry name" value="NAD(P)-binding Rossmann-fold domains"/>
    <property type="match status" value="1"/>
</dbReference>
<comment type="pathway">
    <text evidence="1 6">Carbohydrate biosynthesis; dTDP-L-rhamnose biosynthesis.</text>
</comment>
<comment type="function">
    <text evidence="6">Catalyzes the reduction of dTDP-6-deoxy-L-lyxo-4-hexulose to yield dTDP-L-rhamnose.</text>
</comment>
<dbReference type="Gene3D" id="3.40.50.720">
    <property type="entry name" value="NAD(P)-binding Rossmann-like Domain"/>
    <property type="match status" value="1"/>
</dbReference>
<evidence type="ECO:0000256" key="3">
    <source>
        <dbReference type="ARBA" id="ARBA00012929"/>
    </source>
</evidence>
<evidence type="ECO:0000313" key="8">
    <source>
        <dbReference type="EMBL" id="HDL90150.1"/>
    </source>
</evidence>
<comment type="caution">
    <text evidence="8">The sequence shown here is derived from an EMBL/GenBank/DDBJ whole genome shotgun (WGS) entry which is preliminary data.</text>
</comment>
<comment type="catalytic activity">
    <reaction evidence="5">
        <text>dTDP-beta-L-rhamnose + NADP(+) = dTDP-4-dehydro-beta-L-rhamnose + NADPH + H(+)</text>
        <dbReference type="Rhea" id="RHEA:21796"/>
        <dbReference type="ChEBI" id="CHEBI:15378"/>
        <dbReference type="ChEBI" id="CHEBI:57510"/>
        <dbReference type="ChEBI" id="CHEBI:57783"/>
        <dbReference type="ChEBI" id="CHEBI:58349"/>
        <dbReference type="ChEBI" id="CHEBI:62830"/>
        <dbReference type="EC" id="1.1.1.133"/>
    </reaction>
</comment>
<keyword evidence="6 8" id="KW-0560">Oxidoreductase</keyword>
<evidence type="ECO:0000256" key="5">
    <source>
        <dbReference type="ARBA" id="ARBA00048200"/>
    </source>
</evidence>
<name>A0A7C0WV50_9BACT</name>
<dbReference type="Proteomes" id="UP000886355">
    <property type="component" value="Unassembled WGS sequence"/>
</dbReference>
<proteinExistence type="inferred from homology"/>
<evidence type="ECO:0000259" key="7">
    <source>
        <dbReference type="Pfam" id="PF04321"/>
    </source>
</evidence>
<dbReference type="Gene3D" id="3.90.25.10">
    <property type="entry name" value="UDP-galactose 4-epimerase, domain 1"/>
    <property type="match status" value="1"/>
</dbReference>
<dbReference type="InterPro" id="IPR005913">
    <property type="entry name" value="dTDP_dehydrorham_reduct"/>
</dbReference>
<dbReference type="EC" id="1.1.1.133" evidence="3 6"/>
<reference evidence="8" key="1">
    <citation type="journal article" date="2020" name="mSystems">
        <title>Genome- and Community-Level Interaction Insights into Carbon Utilization and Element Cycling Functions of Hydrothermarchaeota in Hydrothermal Sediment.</title>
        <authorList>
            <person name="Zhou Z."/>
            <person name="Liu Y."/>
            <person name="Xu W."/>
            <person name="Pan J."/>
            <person name="Luo Z.H."/>
            <person name="Li M."/>
        </authorList>
    </citation>
    <scope>NUCLEOTIDE SEQUENCE [LARGE SCALE GENOMIC DNA]</scope>
    <source>
        <strain evidence="8">HyVt-19</strain>
    </source>
</reference>
<accession>A0A7C0WV50</accession>
<evidence type="ECO:0000256" key="1">
    <source>
        <dbReference type="ARBA" id="ARBA00004781"/>
    </source>
</evidence>
<keyword evidence="6" id="KW-0521">NADP</keyword>
<dbReference type="CDD" id="cd05254">
    <property type="entry name" value="dTDP_HR_like_SDR_e"/>
    <property type="match status" value="1"/>
</dbReference>
<dbReference type="EMBL" id="DQZW01000213">
    <property type="protein sequence ID" value="HDL90150.1"/>
    <property type="molecule type" value="Genomic_DNA"/>
</dbReference>
<feature type="domain" description="RmlD-like substrate binding" evidence="7">
    <location>
        <begin position="1"/>
        <end position="288"/>
    </location>
</feature>
<protein>
    <recommendedName>
        <fullName evidence="4 6">dTDP-4-dehydrorhamnose reductase</fullName>
        <ecNumber evidence="3 6">1.1.1.133</ecNumber>
    </recommendedName>
</protein>
<dbReference type="Pfam" id="PF04321">
    <property type="entry name" value="RmlD_sub_bind"/>
    <property type="match status" value="1"/>
</dbReference>
<gene>
    <name evidence="8" type="primary">rfbD</name>
    <name evidence="8" type="ORF">ENG14_04535</name>
</gene>
<organism evidence="8">
    <name type="scientific">Thermodesulforhabdus norvegica</name>
    <dbReference type="NCBI Taxonomy" id="39841"/>
    <lineage>
        <taxon>Bacteria</taxon>
        <taxon>Pseudomonadati</taxon>
        <taxon>Thermodesulfobacteriota</taxon>
        <taxon>Syntrophobacteria</taxon>
        <taxon>Syntrophobacterales</taxon>
        <taxon>Thermodesulforhabdaceae</taxon>
        <taxon>Thermodesulforhabdus</taxon>
    </lineage>
</organism>
<sequence>MKVIVTGGGGQLSTELSRVAPAEDDVAVLSSGELDITDGDSIRQVLDLEKPHIVINCAAYTAVDRAEDEQDMAYLVNRDGVALLARECARRNIGLIHISTDFIFDGKAGRPYRPDDIPAPLSVYGASKLEGEQELMSLYPNESIIVRTAWLYSAYGRNFVKTMLELFETKDVVKVVEDQVGTPTWAHNLANFLWFLTANFKNCKGRILHFTDTGVASWYDFAVAIEEESRKWRSKKEVQVLPVSSEEYPTKARRPFYSVLDKTETWRVWGRTSEHWRVSLRKMLRDYYST</sequence>
<evidence type="ECO:0000256" key="2">
    <source>
        <dbReference type="ARBA" id="ARBA00010944"/>
    </source>
</evidence>
<evidence type="ECO:0000256" key="6">
    <source>
        <dbReference type="RuleBase" id="RU364082"/>
    </source>
</evidence>
<dbReference type="PANTHER" id="PTHR10491">
    <property type="entry name" value="DTDP-4-DEHYDRORHAMNOSE REDUCTASE"/>
    <property type="match status" value="1"/>
</dbReference>
<dbReference type="GO" id="GO:0019305">
    <property type="term" value="P:dTDP-rhamnose biosynthetic process"/>
    <property type="evidence" value="ECO:0007669"/>
    <property type="project" value="UniProtKB-UniPathway"/>
</dbReference>
<dbReference type="NCBIfam" id="TIGR01214">
    <property type="entry name" value="rmlD"/>
    <property type="match status" value="1"/>
</dbReference>